<dbReference type="Pfam" id="PF03704">
    <property type="entry name" value="BTAD"/>
    <property type="match status" value="1"/>
</dbReference>
<dbReference type="SUPFAM" id="SSF48452">
    <property type="entry name" value="TPR-like"/>
    <property type="match status" value="1"/>
</dbReference>
<feature type="domain" description="OmpR/PhoB-type" evidence="4">
    <location>
        <begin position="24"/>
        <end position="94"/>
    </location>
</feature>
<comment type="similarity">
    <text evidence="1">Belongs to the AfsR/DnrI/RedD regulatory family.</text>
</comment>
<protein>
    <submittedName>
        <fullName evidence="6">BTAD domain-containing putative transcriptional regulator</fullName>
    </submittedName>
</protein>
<dbReference type="InterPro" id="IPR027417">
    <property type="entry name" value="P-loop_NTPase"/>
</dbReference>
<dbReference type="SUPFAM" id="SSF52540">
    <property type="entry name" value="P-loop containing nucleoside triphosphate hydrolases"/>
    <property type="match status" value="1"/>
</dbReference>
<dbReference type="InterPro" id="IPR049945">
    <property type="entry name" value="AAA_22"/>
</dbReference>
<name>A0ABP9FB51_9PSEU</name>
<dbReference type="InterPro" id="IPR016032">
    <property type="entry name" value="Sig_transdc_resp-reg_C-effctor"/>
</dbReference>
<dbReference type="PRINTS" id="PR00364">
    <property type="entry name" value="DISEASERSIST"/>
</dbReference>
<feature type="domain" description="Bacterial transcriptional activator" evidence="5">
    <location>
        <begin position="101"/>
        <end position="243"/>
    </location>
</feature>
<gene>
    <name evidence="6" type="ORF">GCM10023203_59530</name>
</gene>
<dbReference type="PANTHER" id="PTHR47691:SF3">
    <property type="entry name" value="HTH-TYPE TRANSCRIPTIONAL REGULATOR RV0890C-RELATED"/>
    <property type="match status" value="1"/>
</dbReference>
<dbReference type="EMBL" id="BAABHQ010000032">
    <property type="protein sequence ID" value="GAA4897011.1"/>
    <property type="molecule type" value="Genomic_DNA"/>
</dbReference>
<dbReference type="InterPro" id="IPR036388">
    <property type="entry name" value="WH-like_DNA-bd_sf"/>
</dbReference>
<dbReference type="Pfam" id="PF13401">
    <property type="entry name" value="AAA_22"/>
    <property type="match status" value="1"/>
</dbReference>
<evidence type="ECO:0000256" key="1">
    <source>
        <dbReference type="ARBA" id="ARBA00005820"/>
    </source>
</evidence>
<evidence type="ECO:0000313" key="6">
    <source>
        <dbReference type="EMBL" id="GAA4897011.1"/>
    </source>
</evidence>
<dbReference type="SUPFAM" id="SSF46894">
    <property type="entry name" value="C-terminal effector domain of the bipartite response regulators"/>
    <property type="match status" value="1"/>
</dbReference>
<dbReference type="Gene3D" id="1.10.10.10">
    <property type="entry name" value="Winged helix-like DNA-binding domain superfamily/Winged helix DNA-binding domain"/>
    <property type="match status" value="1"/>
</dbReference>
<dbReference type="PANTHER" id="PTHR47691">
    <property type="entry name" value="REGULATOR-RELATED"/>
    <property type="match status" value="1"/>
</dbReference>
<dbReference type="InterPro" id="IPR001867">
    <property type="entry name" value="OmpR/PhoB-type_DNA-bd"/>
</dbReference>
<dbReference type="InterPro" id="IPR058852">
    <property type="entry name" value="HTH_77"/>
</dbReference>
<dbReference type="SMART" id="SM00382">
    <property type="entry name" value="AAA"/>
    <property type="match status" value="1"/>
</dbReference>
<proteinExistence type="inferred from homology"/>
<dbReference type="Pfam" id="PF25872">
    <property type="entry name" value="HTH_77"/>
    <property type="match status" value="1"/>
</dbReference>
<dbReference type="CDD" id="cd15831">
    <property type="entry name" value="BTAD"/>
    <property type="match status" value="1"/>
</dbReference>
<dbReference type="InterPro" id="IPR011990">
    <property type="entry name" value="TPR-like_helical_dom_sf"/>
</dbReference>
<evidence type="ECO:0000259" key="4">
    <source>
        <dbReference type="SMART" id="SM00862"/>
    </source>
</evidence>
<feature type="domain" description="AAA+ ATPase" evidence="3">
    <location>
        <begin position="292"/>
        <end position="441"/>
    </location>
</feature>
<reference evidence="7" key="1">
    <citation type="journal article" date="2019" name="Int. J. Syst. Evol. Microbiol.">
        <title>The Global Catalogue of Microorganisms (GCM) 10K type strain sequencing project: providing services to taxonomists for standard genome sequencing and annotation.</title>
        <authorList>
            <consortium name="The Broad Institute Genomics Platform"/>
            <consortium name="The Broad Institute Genome Sequencing Center for Infectious Disease"/>
            <person name="Wu L."/>
            <person name="Ma J."/>
        </authorList>
    </citation>
    <scope>NUCLEOTIDE SEQUENCE [LARGE SCALE GENOMIC DNA]</scope>
    <source>
        <strain evidence="7">JCM 17983</strain>
    </source>
</reference>
<keyword evidence="2" id="KW-0238">DNA-binding</keyword>
<comment type="caution">
    <text evidence="6">The sequence shown here is derived from an EMBL/GenBank/DDBJ whole genome shotgun (WGS) entry which is preliminary data.</text>
</comment>
<evidence type="ECO:0000313" key="7">
    <source>
        <dbReference type="Proteomes" id="UP001500457"/>
    </source>
</evidence>
<evidence type="ECO:0000259" key="3">
    <source>
        <dbReference type="SMART" id="SM00382"/>
    </source>
</evidence>
<dbReference type="SMART" id="SM01043">
    <property type="entry name" value="BTAD"/>
    <property type="match status" value="1"/>
</dbReference>
<dbReference type="Proteomes" id="UP001500457">
    <property type="component" value="Unassembled WGS sequence"/>
</dbReference>
<sequence>MARLRPRVVDVTDVRVLGAIEVDGAPVRSARVRRLLALLALEPGRVVPVDRLVDDVWPDGAPEHGEAALHSLVARARRVVGATALATRPPGYALELAPDALDATAAAGLQERARAAVDAHDRASLLDEALALWRGPAFAEFADEEPFRPVAVRLEELRRELEDARAQTDLDLGRPGDAVARLEVLVAAAPLRERRRELLVDALHRAGRPGDALAAVAAHRRVLADELGLDPGPAIRELEARVLAGEPAPPVVVAAKVTSAAPDAANDALAPHPGPALIGRASALAGVTGALGNGPVTLVGPGGVGKTTLARHVAASVCGSFADGVVVAELATVAAGAEVAPAVVAAVGAPGASGADARERVPAVLRGRRLLLVLDNAEHVVDAVAELVERLAATCPTVSVLATSREPLGVPGERVRPLPPLTDDAAVALFAERASAADPAFAVTDANREAVTEVCRRLDRLPLALELAAARMRVVSPAELAADLPVHRRFLRSPHRGGTSRHRTLHAVVDWSYRLLEERERTVLDRLGVFAGSFTRAAARAVTDEPDLDGVLAALVDKSLVTASVDHAGTGPTRYALLETVRAHARERLDEAGATDTVRRRHAEHVRAHLERHGQLIGPDAARRLSAIEAEWDEVRAAVAWGAEHDPALAAATVAQLSDVAEVRMTPEIFTWADDLLAGGADLGAAGAAVHAVAAGGARFAGDLDRAERHVAAGQELAGPDDPARPVLAFLAAEVALFAGRTDASARAAAESEQLGDGRASTLATCTRVLAAAYAGDPDAVAAADDLDAQVRATGDPLLVPWTTYTAGEVRADRDPPAALERIEEAVRLAGEVGEQYVLGVALVTVTSLRARAGDTAAAARSALASLEHWRGTGNRTHQWVGLRTVAELLAASGRDEQAAELLGGLLTRRSGGALFGADAARLAALRDDLAEHLGDEELERAERRGAARDDDGLVDLAREVLRAP</sequence>
<evidence type="ECO:0000256" key="2">
    <source>
        <dbReference type="ARBA" id="ARBA00023125"/>
    </source>
</evidence>
<dbReference type="SMART" id="SM00862">
    <property type="entry name" value="Trans_reg_C"/>
    <property type="match status" value="1"/>
</dbReference>
<keyword evidence="7" id="KW-1185">Reference proteome</keyword>
<dbReference type="InterPro" id="IPR003593">
    <property type="entry name" value="AAA+_ATPase"/>
</dbReference>
<evidence type="ECO:0000259" key="5">
    <source>
        <dbReference type="SMART" id="SM01043"/>
    </source>
</evidence>
<dbReference type="Gene3D" id="1.25.40.10">
    <property type="entry name" value="Tetratricopeptide repeat domain"/>
    <property type="match status" value="1"/>
</dbReference>
<dbReference type="Gene3D" id="3.40.50.300">
    <property type="entry name" value="P-loop containing nucleotide triphosphate hydrolases"/>
    <property type="match status" value="1"/>
</dbReference>
<accession>A0ABP9FB51</accession>
<organism evidence="6 7">
    <name type="scientific">Actinomycetospora straminea</name>
    <dbReference type="NCBI Taxonomy" id="663607"/>
    <lineage>
        <taxon>Bacteria</taxon>
        <taxon>Bacillati</taxon>
        <taxon>Actinomycetota</taxon>
        <taxon>Actinomycetes</taxon>
        <taxon>Pseudonocardiales</taxon>
        <taxon>Pseudonocardiaceae</taxon>
        <taxon>Actinomycetospora</taxon>
    </lineage>
</organism>
<dbReference type="InterPro" id="IPR005158">
    <property type="entry name" value="BTAD"/>
</dbReference>